<proteinExistence type="inferred from homology"/>
<dbReference type="CDD" id="cd10719">
    <property type="entry name" value="DnaJ_zf"/>
    <property type="match status" value="1"/>
</dbReference>
<dbReference type="GO" id="GO:0008270">
    <property type="term" value="F:zinc ion binding"/>
    <property type="evidence" value="ECO:0007669"/>
    <property type="project" value="UniProtKB-KW"/>
</dbReference>
<dbReference type="InterPro" id="IPR001305">
    <property type="entry name" value="HSP_DnaJ_Cys-rich_dom"/>
</dbReference>
<dbReference type="FunFam" id="1.10.287.110:FF:000053">
    <property type="entry name" value="Putative Mitochondrial DnaJ chaperone"/>
    <property type="match status" value="1"/>
</dbReference>
<dbReference type="FunFam" id="2.10.230.10:FF:000001">
    <property type="entry name" value="DnaJ subfamily A member 2"/>
    <property type="match status" value="1"/>
</dbReference>
<accession>A0A061ANU3</accession>
<evidence type="ECO:0000256" key="11">
    <source>
        <dbReference type="SAM" id="MobiDB-lite"/>
    </source>
</evidence>
<dbReference type="GO" id="GO:0009408">
    <property type="term" value="P:response to heat"/>
    <property type="evidence" value="ECO:0007669"/>
    <property type="project" value="InterPro"/>
</dbReference>
<dbReference type="AlphaFoldDB" id="A0A061ANU3"/>
<dbReference type="PRINTS" id="PR00625">
    <property type="entry name" value="JDOMAIN"/>
</dbReference>
<keyword evidence="7" id="KW-0496">Mitochondrion</keyword>
<keyword evidence="4 10" id="KW-0863">Zinc-finger</keyword>
<evidence type="ECO:0000256" key="6">
    <source>
        <dbReference type="ARBA" id="ARBA00022946"/>
    </source>
</evidence>
<dbReference type="GO" id="GO:0042026">
    <property type="term" value="P:protein refolding"/>
    <property type="evidence" value="ECO:0007669"/>
    <property type="project" value="TreeGrafter"/>
</dbReference>
<evidence type="ECO:0000313" key="14">
    <source>
        <dbReference type="EMBL" id="CDR36384.1"/>
    </source>
</evidence>
<dbReference type="GO" id="GO:0005739">
    <property type="term" value="C:mitochondrion"/>
    <property type="evidence" value="ECO:0007669"/>
    <property type="project" value="UniProtKB-SubCell"/>
</dbReference>
<evidence type="ECO:0000256" key="9">
    <source>
        <dbReference type="ARBA" id="ARBA00072890"/>
    </source>
</evidence>
<dbReference type="GO" id="GO:0072655">
    <property type="term" value="P:establishment of protein localization to mitochondrion"/>
    <property type="evidence" value="ECO:0007669"/>
    <property type="project" value="UniProtKB-ARBA"/>
</dbReference>
<dbReference type="SUPFAM" id="SSF49493">
    <property type="entry name" value="HSP40/DnaJ peptide-binding domain"/>
    <property type="match status" value="2"/>
</dbReference>
<dbReference type="EMBL" id="LK052886">
    <property type="protein sequence ID" value="CDR36384.1"/>
    <property type="molecule type" value="Genomic_DNA"/>
</dbReference>
<dbReference type="InterPro" id="IPR018253">
    <property type="entry name" value="DnaJ_domain_CS"/>
</dbReference>
<sequence length="490" mass="52627">MVRTMRAMGAVLRTPLSKSFSTLRPSFKTVKTRPLRAQRYQRPQTRLFHATNITRMEDPYKVLGVDKAASASDIKKAYYKLAKKYHPDINKEEGAEKKFHDIQGAYEILSDAEKKQQYDQFGAAAFDASGNPQGSPFGQGNPFGQGSPFGGGGFQGGFGGINFEDLFGGAFGGSARGGRRGAGSSYVQEFQGDNVEVLKQLSFKESLFGVQNAKVDYQVWDTCGTCHASGLKPGAKKSTCSACGGTGATNHYLQGGFQMSSQCMNCGGSGVTINASDACTTCHGEGVVSSQKTTEVDLPPGLAQGMKLRVSGEGDAPRATSGPGVKLYKGDLIIRLAVKDDPRFKRDGINIIYNAEIPYTTAALGGTVEVPTVDGPTVRIRVPSGTETGTKVSISNKGFPVRNKLDHRGNLDVVFKVKIPKPTTPAQKALLEALADQLEDPQAKRSAEWKPASGDQSKDNATDNSQHHSKFLDFLKDAADKFMKKPDDKN</sequence>
<dbReference type="VEuPathDB" id="FungiDB:BON22_0790"/>
<dbReference type="PROSITE" id="PS00636">
    <property type="entry name" value="DNAJ_1"/>
    <property type="match status" value="1"/>
</dbReference>
<evidence type="ECO:0000256" key="2">
    <source>
        <dbReference type="ARBA" id="ARBA00022723"/>
    </source>
</evidence>
<keyword evidence="6" id="KW-0809">Transit peptide</keyword>
<dbReference type="Gene3D" id="1.10.287.110">
    <property type="entry name" value="DnaJ domain"/>
    <property type="match status" value="1"/>
</dbReference>
<dbReference type="CDD" id="cd06257">
    <property type="entry name" value="DnaJ"/>
    <property type="match status" value="1"/>
</dbReference>
<comment type="subcellular location">
    <subcellularLocation>
        <location evidence="1">Mitochondrion</location>
    </subcellularLocation>
</comment>
<dbReference type="OrthoDB" id="10256793at2759"/>
<reference evidence="14" key="1">
    <citation type="journal article" date="2014" name="Genome Announc.">
        <title>Genome sequence of the yeast Cyberlindnera fabianii (Hansenula fabianii).</title>
        <authorList>
            <person name="Freel K.C."/>
            <person name="Sarilar V."/>
            <person name="Neuveglise C."/>
            <person name="Devillers H."/>
            <person name="Friedrich A."/>
            <person name="Schacherer J."/>
        </authorList>
    </citation>
    <scope>NUCLEOTIDE SEQUENCE</scope>
    <source>
        <strain evidence="14">YJS4271</strain>
    </source>
</reference>
<dbReference type="InterPro" id="IPR012724">
    <property type="entry name" value="DnaJ"/>
</dbReference>
<keyword evidence="2 10" id="KW-0479">Metal-binding</keyword>
<evidence type="ECO:0000259" key="12">
    <source>
        <dbReference type="PROSITE" id="PS50076"/>
    </source>
</evidence>
<dbReference type="InterPro" id="IPR001623">
    <property type="entry name" value="DnaJ_domain"/>
</dbReference>
<dbReference type="SUPFAM" id="SSF46565">
    <property type="entry name" value="Chaperone J-domain"/>
    <property type="match status" value="1"/>
</dbReference>
<evidence type="ECO:0000256" key="3">
    <source>
        <dbReference type="ARBA" id="ARBA00022737"/>
    </source>
</evidence>
<feature type="domain" description="J" evidence="12">
    <location>
        <begin position="58"/>
        <end position="122"/>
    </location>
</feature>
<dbReference type="PROSITE" id="PS50076">
    <property type="entry name" value="DNAJ_2"/>
    <property type="match status" value="1"/>
</dbReference>
<dbReference type="SUPFAM" id="SSF57938">
    <property type="entry name" value="DnaJ/Hsp40 cysteine-rich domain"/>
    <property type="match status" value="1"/>
</dbReference>
<dbReference type="PANTHER" id="PTHR43096">
    <property type="entry name" value="DNAJ HOMOLOG 1, MITOCHONDRIAL-RELATED"/>
    <property type="match status" value="1"/>
</dbReference>
<dbReference type="CDD" id="cd10747">
    <property type="entry name" value="DnaJ_C"/>
    <property type="match status" value="1"/>
</dbReference>
<gene>
    <name evidence="14" type="ORF">CYFA0S_01e01068g</name>
</gene>
<dbReference type="InterPro" id="IPR036410">
    <property type="entry name" value="HSP_DnaJ_Cys-rich_dom_sf"/>
</dbReference>
<feature type="region of interest" description="Disordered" evidence="11">
    <location>
        <begin position="439"/>
        <end position="470"/>
    </location>
</feature>
<evidence type="ECO:0000259" key="13">
    <source>
        <dbReference type="PROSITE" id="PS51188"/>
    </source>
</evidence>
<dbReference type="GO" id="GO:0031072">
    <property type="term" value="F:heat shock protein binding"/>
    <property type="evidence" value="ECO:0007669"/>
    <property type="project" value="InterPro"/>
</dbReference>
<dbReference type="HAMAP" id="MF_01152">
    <property type="entry name" value="DnaJ"/>
    <property type="match status" value="1"/>
</dbReference>
<protein>
    <recommendedName>
        <fullName evidence="9">DnaJ homolog 1, mitochondrial</fullName>
    </recommendedName>
</protein>
<dbReference type="InterPro" id="IPR002939">
    <property type="entry name" value="DnaJ_C"/>
</dbReference>
<evidence type="ECO:0000256" key="7">
    <source>
        <dbReference type="ARBA" id="ARBA00023128"/>
    </source>
</evidence>
<evidence type="ECO:0000256" key="1">
    <source>
        <dbReference type="ARBA" id="ARBA00004173"/>
    </source>
</evidence>
<keyword evidence="3" id="KW-0677">Repeat</keyword>
<feature type="zinc finger region" description="CR-type" evidence="10">
    <location>
        <begin position="210"/>
        <end position="291"/>
    </location>
</feature>
<dbReference type="FunFam" id="2.60.260.20:FF:000005">
    <property type="entry name" value="Chaperone protein dnaJ 1, mitochondrial"/>
    <property type="match status" value="1"/>
</dbReference>
<dbReference type="InterPro" id="IPR008971">
    <property type="entry name" value="HSP40/DnaJ_pept-bd"/>
</dbReference>
<keyword evidence="5 10" id="KW-0862">Zinc</keyword>
<dbReference type="PhylomeDB" id="A0A061ANU3"/>
<dbReference type="Pfam" id="PF01556">
    <property type="entry name" value="DnaJ_C"/>
    <property type="match status" value="1"/>
</dbReference>
<feature type="domain" description="CR-type" evidence="13">
    <location>
        <begin position="210"/>
        <end position="291"/>
    </location>
</feature>
<evidence type="ECO:0000256" key="4">
    <source>
        <dbReference type="ARBA" id="ARBA00022771"/>
    </source>
</evidence>
<dbReference type="GO" id="GO:0051082">
    <property type="term" value="F:unfolded protein binding"/>
    <property type="evidence" value="ECO:0007669"/>
    <property type="project" value="InterPro"/>
</dbReference>
<dbReference type="PANTHER" id="PTHR43096:SF52">
    <property type="entry name" value="DNAJ HOMOLOG 1, MITOCHONDRIAL-RELATED"/>
    <property type="match status" value="1"/>
</dbReference>
<dbReference type="GO" id="GO:0001671">
    <property type="term" value="F:ATPase activator activity"/>
    <property type="evidence" value="ECO:0007669"/>
    <property type="project" value="UniProtKB-ARBA"/>
</dbReference>
<evidence type="ECO:0000256" key="5">
    <source>
        <dbReference type="ARBA" id="ARBA00022833"/>
    </source>
</evidence>
<dbReference type="Gene3D" id="2.60.260.20">
    <property type="entry name" value="Urease metallochaperone UreE, N-terminal domain"/>
    <property type="match status" value="2"/>
</dbReference>
<dbReference type="Pfam" id="PF00226">
    <property type="entry name" value="DnaJ"/>
    <property type="match status" value="1"/>
</dbReference>
<dbReference type="SMART" id="SM00271">
    <property type="entry name" value="DnaJ"/>
    <property type="match status" value="1"/>
</dbReference>
<dbReference type="PROSITE" id="PS51188">
    <property type="entry name" value="ZF_CR"/>
    <property type="match status" value="1"/>
</dbReference>
<evidence type="ECO:0000256" key="10">
    <source>
        <dbReference type="PROSITE-ProRule" id="PRU00546"/>
    </source>
</evidence>
<name>A0A061ANU3_CYBFA</name>
<dbReference type="GO" id="GO:0005524">
    <property type="term" value="F:ATP binding"/>
    <property type="evidence" value="ECO:0007669"/>
    <property type="project" value="InterPro"/>
</dbReference>
<organism evidence="14">
    <name type="scientific">Cyberlindnera fabianii</name>
    <name type="common">Yeast</name>
    <name type="synonym">Hansenula fabianii</name>
    <dbReference type="NCBI Taxonomy" id="36022"/>
    <lineage>
        <taxon>Eukaryota</taxon>
        <taxon>Fungi</taxon>
        <taxon>Dikarya</taxon>
        <taxon>Ascomycota</taxon>
        <taxon>Saccharomycotina</taxon>
        <taxon>Saccharomycetes</taxon>
        <taxon>Phaffomycetales</taxon>
        <taxon>Phaffomycetaceae</taxon>
        <taxon>Cyberlindnera</taxon>
    </lineage>
</organism>
<keyword evidence="8" id="KW-0143">Chaperone</keyword>
<dbReference type="InterPro" id="IPR036869">
    <property type="entry name" value="J_dom_sf"/>
</dbReference>
<dbReference type="Gene3D" id="2.10.230.10">
    <property type="entry name" value="Heat shock protein DnaJ, cysteine-rich domain"/>
    <property type="match status" value="1"/>
</dbReference>
<evidence type="ECO:0000256" key="8">
    <source>
        <dbReference type="ARBA" id="ARBA00023186"/>
    </source>
</evidence>
<dbReference type="Pfam" id="PF00684">
    <property type="entry name" value="DnaJ_CXXCXGXG"/>
    <property type="match status" value="1"/>
</dbReference>